<accession>A0A518KF27</accession>
<dbReference type="Proteomes" id="UP000316426">
    <property type="component" value="Chromosome"/>
</dbReference>
<gene>
    <name evidence="1" type="ORF">Spa11_46120</name>
</gene>
<protein>
    <recommendedName>
        <fullName evidence="3">Tetratricopeptide repeat protein</fullName>
    </recommendedName>
</protein>
<dbReference type="RefSeq" id="WP_145116821.1">
    <property type="nucleotide sequence ID" value="NZ_CP036349.1"/>
</dbReference>
<proteinExistence type="predicted"/>
<reference evidence="1 2" key="1">
    <citation type="submission" date="2019-02" db="EMBL/GenBank/DDBJ databases">
        <title>Deep-cultivation of Planctomycetes and their phenomic and genomic characterization uncovers novel biology.</title>
        <authorList>
            <person name="Wiegand S."/>
            <person name="Jogler M."/>
            <person name="Boedeker C."/>
            <person name="Pinto D."/>
            <person name="Vollmers J."/>
            <person name="Rivas-Marin E."/>
            <person name="Kohn T."/>
            <person name="Peeters S.H."/>
            <person name="Heuer A."/>
            <person name="Rast P."/>
            <person name="Oberbeckmann S."/>
            <person name="Bunk B."/>
            <person name="Jeske O."/>
            <person name="Meyerdierks A."/>
            <person name="Storesund J.E."/>
            <person name="Kallscheuer N."/>
            <person name="Luecker S."/>
            <person name="Lage O.M."/>
            <person name="Pohl T."/>
            <person name="Merkel B.J."/>
            <person name="Hornburger P."/>
            <person name="Mueller R.-W."/>
            <person name="Bruemmer F."/>
            <person name="Labrenz M."/>
            <person name="Spormann A.M."/>
            <person name="Op den Camp H."/>
            <person name="Overmann J."/>
            <person name="Amann R."/>
            <person name="Jetten M.S.M."/>
            <person name="Mascher T."/>
            <person name="Medema M.H."/>
            <person name="Devos D.P."/>
            <person name="Kaster A.-K."/>
            <person name="Ovreas L."/>
            <person name="Rohde M."/>
            <person name="Galperin M.Y."/>
            <person name="Jogler C."/>
        </authorList>
    </citation>
    <scope>NUCLEOTIDE SEQUENCE [LARGE SCALE GENOMIC DNA]</scope>
    <source>
        <strain evidence="1 2">Spa11</strain>
    </source>
</reference>
<dbReference type="EMBL" id="CP036349">
    <property type="protein sequence ID" value="QDV76382.1"/>
    <property type="molecule type" value="Genomic_DNA"/>
</dbReference>
<sequence>MADLFNLTDYHPAKYGAAFAEAIGDEPTMPLDAGRPDRAMRPVLDALAEKAAAELTVVDRDAFSCCLAAVWLLHGHLGEAHALCQDVPTPSGSYWHGVMHRREGDYGNAQYWFRRAGEHPACAAIAADWDPIAFVDEARHAVKQGGAQAEVCAERQRAEWRALFDHCWREAVA</sequence>
<dbReference type="AlphaFoldDB" id="A0A518KF27"/>
<organism evidence="1 2">
    <name type="scientific">Botrimarina mediterranea</name>
    <dbReference type="NCBI Taxonomy" id="2528022"/>
    <lineage>
        <taxon>Bacteria</taxon>
        <taxon>Pseudomonadati</taxon>
        <taxon>Planctomycetota</taxon>
        <taxon>Planctomycetia</taxon>
        <taxon>Pirellulales</taxon>
        <taxon>Lacipirellulaceae</taxon>
        <taxon>Botrimarina</taxon>
    </lineage>
</organism>
<keyword evidence="2" id="KW-1185">Reference proteome</keyword>
<name>A0A518KF27_9BACT</name>
<evidence type="ECO:0000313" key="1">
    <source>
        <dbReference type="EMBL" id="QDV76382.1"/>
    </source>
</evidence>
<evidence type="ECO:0008006" key="3">
    <source>
        <dbReference type="Google" id="ProtNLM"/>
    </source>
</evidence>
<dbReference type="KEGG" id="bmei:Spa11_46120"/>
<evidence type="ECO:0000313" key="2">
    <source>
        <dbReference type="Proteomes" id="UP000316426"/>
    </source>
</evidence>